<accession>A0A075U1P4</accession>
<evidence type="ECO:0000256" key="1">
    <source>
        <dbReference type="SAM" id="Phobius"/>
    </source>
</evidence>
<keyword evidence="3" id="KW-1185">Reference proteome</keyword>
<evidence type="ECO:0000313" key="2">
    <source>
        <dbReference type="EMBL" id="AIM63473.1"/>
    </source>
</evidence>
<proteinExistence type="predicted"/>
<protein>
    <submittedName>
        <fullName evidence="2">Uncharacterized protein</fullName>
    </submittedName>
</protein>
<dbReference type="KEGG" id="wct:WS74_1224"/>
<name>A0A075U1P4_9LACO</name>
<dbReference type="RefSeq" id="WP_009765100.1">
    <property type="nucleotide sequence ID" value="NZ_CP009223.1"/>
</dbReference>
<dbReference type="EMBL" id="CP009223">
    <property type="protein sequence ID" value="AIM63473.1"/>
    <property type="molecule type" value="Genomic_DNA"/>
</dbReference>
<keyword evidence="1" id="KW-1133">Transmembrane helix</keyword>
<keyword evidence="1" id="KW-0812">Transmembrane</keyword>
<evidence type="ECO:0000313" key="3">
    <source>
        <dbReference type="Proteomes" id="UP000029079"/>
    </source>
</evidence>
<dbReference type="KEGG" id="wce:WS08_1155"/>
<feature type="transmembrane region" description="Helical" evidence="1">
    <location>
        <begin position="32"/>
        <end position="51"/>
    </location>
</feature>
<reference evidence="3" key="2">
    <citation type="submission" date="2014-08" db="EMBL/GenBank/DDBJ databases">
        <title>Complete genome of Weissella ceti strain WS74 isolated from diseased rainbow trout in Brazil.</title>
        <authorList>
            <person name="Figueiredo H.C.P."/>
            <person name="Leal C.A.G."/>
            <person name="Pereira F.L."/>
            <person name="Soares S.C."/>
            <person name="Dorella F.A."/>
            <person name="Carvalho A.F."/>
            <person name="Azevedo V.A.C."/>
        </authorList>
    </citation>
    <scope>NUCLEOTIDE SEQUENCE [LARGE SCALE GENOMIC DNA]</scope>
    <source>
        <strain evidence="3">WS74</strain>
    </source>
</reference>
<organism evidence="2 3">
    <name type="scientific">Weissella ceti</name>
    <dbReference type="NCBI Taxonomy" id="759620"/>
    <lineage>
        <taxon>Bacteria</taxon>
        <taxon>Bacillati</taxon>
        <taxon>Bacillota</taxon>
        <taxon>Bacilli</taxon>
        <taxon>Lactobacillales</taxon>
        <taxon>Lactobacillaceae</taxon>
        <taxon>Weissella</taxon>
    </lineage>
</organism>
<dbReference type="OrthoDB" id="2148880at2"/>
<sequence length="62" mass="7199">MFTKIIWFSLITVIFLGTISMAFIFPEAWAKWTFGGLAFVELIVFYLLDLLRKSSPLEEHAK</sequence>
<keyword evidence="1" id="KW-0472">Membrane</keyword>
<feature type="transmembrane region" description="Helical" evidence="1">
    <location>
        <begin position="5"/>
        <end position="26"/>
    </location>
</feature>
<dbReference type="KEGG" id="wci:WS105_1218"/>
<dbReference type="PATRIC" id="fig|759620.7.peg.1180"/>
<gene>
    <name evidence="2" type="ORF">WS74_1224</name>
</gene>
<dbReference type="AlphaFoldDB" id="A0A075U1P4"/>
<reference evidence="2 3" key="1">
    <citation type="journal article" date="2014" name="Genome Announc.">
        <title>Complete Genome Sequences of Fish Pathogenic Weissella ceti Strains WS74 and WS105.</title>
        <authorList>
            <person name="Figueiredo H.C."/>
            <person name="Leal C.A."/>
            <person name="Dorella F.A."/>
            <person name="Carvalho A.F."/>
            <person name="Soares S.C."/>
            <person name="Pereira F.L."/>
            <person name="Azevedo V.A."/>
        </authorList>
    </citation>
    <scope>NUCLEOTIDE SEQUENCE [LARGE SCALE GENOMIC DNA]</scope>
    <source>
        <strain evidence="2 3">WS74</strain>
    </source>
</reference>
<dbReference type="Proteomes" id="UP000029079">
    <property type="component" value="Chromosome"/>
</dbReference>